<dbReference type="Proteomes" id="UP001595767">
    <property type="component" value="Unassembled WGS sequence"/>
</dbReference>
<organism evidence="10 11">
    <name type="scientific">Nocardia rhizosphaerae</name>
    <dbReference type="NCBI Taxonomy" id="1691571"/>
    <lineage>
        <taxon>Bacteria</taxon>
        <taxon>Bacillati</taxon>
        <taxon>Actinomycetota</taxon>
        <taxon>Actinomycetes</taxon>
        <taxon>Mycobacteriales</taxon>
        <taxon>Nocardiaceae</taxon>
        <taxon>Nocardia</taxon>
    </lineage>
</organism>
<keyword evidence="5 8" id="KW-0067">ATP-binding</keyword>
<comment type="caution">
    <text evidence="10">The sequence shown here is derived from an EMBL/GenBank/DDBJ whole genome shotgun (WGS) entry which is preliminary data.</text>
</comment>
<evidence type="ECO:0000256" key="6">
    <source>
        <dbReference type="ARBA" id="ARBA00023004"/>
    </source>
</evidence>
<comment type="similarity">
    <text evidence="2">In the C-terminal section; belongs to the Mrp/NBP35 ATP-binding proteins family.</text>
</comment>
<evidence type="ECO:0000256" key="7">
    <source>
        <dbReference type="ARBA" id="ARBA00023014"/>
    </source>
</evidence>
<keyword evidence="7 8" id="KW-0411">Iron-sulfur</keyword>
<dbReference type="InterPro" id="IPR044304">
    <property type="entry name" value="NUBPL-like"/>
</dbReference>
<reference evidence="11" key="1">
    <citation type="journal article" date="2019" name="Int. J. Syst. Evol. Microbiol.">
        <title>The Global Catalogue of Microorganisms (GCM) 10K type strain sequencing project: providing services to taxonomists for standard genome sequencing and annotation.</title>
        <authorList>
            <consortium name="The Broad Institute Genomics Platform"/>
            <consortium name="The Broad Institute Genome Sequencing Center for Infectious Disease"/>
            <person name="Wu L."/>
            <person name="Ma J."/>
        </authorList>
    </citation>
    <scope>NUCLEOTIDE SEQUENCE [LARGE SCALE GENOMIC DNA]</scope>
    <source>
        <strain evidence="11">CGMCC 4.7204</strain>
    </source>
</reference>
<dbReference type="CDD" id="cd02037">
    <property type="entry name" value="Mrp_NBP35"/>
    <property type="match status" value="1"/>
</dbReference>
<sequence>MSTPTEARILAALAEVDDPEIGKPLTELNMVDGVDIETAGRVVVRILLTVAGCPLRARITDDIRAAVGAVPGVTGVEVGFGVMSEDQRRALRVQLRGPETAADDGLTAPDTPTRIYCVVSGKGGVGKSSVTVNLAVALARRGLRVGIMDADVHGHSVPAMLGITAAPTLVDRMLMPPSAFGIRVISIGMFADGNAPVVWRGPMLHRALQQFVHDVYWGELDVLLVDMPPGTGDIAISLAQLLPAAQLLVVTTPQRTAARIAERAGAMAAQTGQRVAGIIENMSWYDTPDGTRHTLFGAGGATAVSRTLSTLLDTYCPVLGRIPFDPGACAAGDAGTPFIRTDPDGPAARAVAEIAAILAPRRSVPAGRLLPVTPMNRSVQRNGA</sequence>
<dbReference type="SUPFAM" id="SSF52540">
    <property type="entry name" value="P-loop containing nucleoside triphosphate hydrolases"/>
    <property type="match status" value="1"/>
</dbReference>
<proteinExistence type="inferred from homology"/>
<evidence type="ECO:0000256" key="1">
    <source>
        <dbReference type="ARBA" id="ARBA00007352"/>
    </source>
</evidence>
<dbReference type="Pfam" id="PF01883">
    <property type="entry name" value="FeS_assembly_P"/>
    <property type="match status" value="1"/>
</dbReference>
<dbReference type="InterPro" id="IPR034904">
    <property type="entry name" value="FSCA_dom_sf"/>
</dbReference>
<keyword evidence="3 8" id="KW-0479">Metal-binding</keyword>
<evidence type="ECO:0000256" key="4">
    <source>
        <dbReference type="ARBA" id="ARBA00022741"/>
    </source>
</evidence>
<evidence type="ECO:0000256" key="8">
    <source>
        <dbReference type="HAMAP-Rule" id="MF_02040"/>
    </source>
</evidence>
<dbReference type="EMBL" id="JBHSBA010000015">
    <property type="protein sequence ID" value="MFC4128033.1"/>
    <property type="molecule type" value="Genomic_DNA"/>
</dbReference>
<evidence type="ECO:0000256" key="2">
    <source>
        <dbReference type="ARBA" id="ARBA00008205"/>
    </source>
</evidence>
<dbReference type="InterPro" id="IPR002744">
    <property type="entry name" value="MIP18-like"/>
</dbReference>
<dbReference type="SUPFAM" id="SSF117916">
    <property type="entry name" value="Fe-S cluster assembly (FSCA) domain-like"/>
    <property type="match status" value="1"/>
</dbReference>
<dbReference type="GO" id="GO:0005524">
    <property type="term" value="F:ATP binding"/>
    <property type="evidence" value="ECO:0007669"/>
    <property type="project" value="UniProtKB-KW"/>
</dbReference>
<evidence type="ECO:0000256" key="5">
    <source>
        <dbReference type="ARBA" id="ARBA00022840"/>
    </source>
</evidence>
<dbReference type="Gene3D" id="3.40.50.300">
    <property type="entry name" value="P-loop containing nucleotide triphosphate hydrolases"/>
    <property type="match status" value="1"/>
</dbReference>
<dbReference type="Pfam" id="PF10609">
    <property type="entry name" value="ParA"/>
    <property type="match status" value="1"/>
</dbReference>
<keyword evidence="8" id="KW-0378">Hydrolase</keyword>
<dbReference type="Gene3D" id="3.30.300.130">
    <property type="entry name" value="Fe-S cluster assembly (FSCA)"/>
    <property type="match status" value="1"/>
</dbReference>
<dbReference type="InterPro" id="IPR027417">
    <property type="entry name" value="P-loop_NTPase"/>
</dbReference>
<feature type="domain" description="MIP18 family-like" evidence="9">
    <location>
        <begin position="6"/>
        <end position="78"/>
    </location>
</feature>
<evidence type="ECO:0000259" key="9">
    <source>
        <dbReference type="Pfam" id="PF01883"/>
    </source>
</evidence>
<name>A0ABV8LC01_9NOCA</name>
<dbReference type="HAMAP" id="MF_02040">
    <property type="entry name" value="Mrp_NBP35"/>
    <property type="match status" value="1"/>
</dbReference>
<dbReference type="PANTHER" id="PTHR42961">
    <property type="entry name" value="IRON-SULFUR PROTEIN NUBPL"/>
    <property type="match status" value="1"/>
</dbReference>
<dbReference type="PANTHER" id="PTHR42961:SF2">
    <property type="entry name" value="IRON-SULFUR PROTEIN NUBPL"/>
    <property type="match status" value="1"/>
</dbReference>
<evidence type="ECO:0000256" key="3">
    <source>
        <dbReference type="ARBA" id="ARBA00022723"/>
    </source>
</evidence>
<comment type="similarity">
    <text evidence="8">Belongs to the Mrp/NBP35 ATP-binding proteins family.</text>
</comment>
<dbReference type="RefSeq" id="WP_378553756.1">
    <property type="nucleotide sequence ID" value="NZ_JBHSBA010000015.1"/>
</dbReference>
<dbReference type="InterPro" id="IPR000808">
    <property type="entry name" value="Mrp-like_CS"/>
</dbReference>
<comment type="subunit">
    <text evidence="8">Homodimer.</text>
</comment>
<evidence type="ECO:0000313" key="11">
    <source>
        <dbReference type="Proteomes" id="UP001595767"/>
    </source>
</evidence>
<keyword evidence="11" id="KW-1185">Reference proteome</keyword>
<keyword evidence="6 8" id="KW-0408">Iron</keyword>
<dbReference type="InterPro" id="IPR019591">
    <property type="entry name" value="Mrp/NBP35_ATP-bd"/>
</dbReference>
<dbReference type="PROSITE" id="PS01215">
    <property type="entry name" value="MRP"/>
    <property type="match status" value="1"/>
</dbReference>
<keyword evidence="4 8" id="KW-0547">Nucleotide-binding</keyword>
<dbReference type="InterPro" id="IPR033756">
    <property type="entry name" value="YlxH/NBP35"/>
</dbReference>
<feature type="binding site" evidence="8">
    <location>
        <begin position="121"/>
        <end position="128"/>
    </location>
    <ligand>
        <name>ATP</name>
        <dbReference type="ChEBI" id="CHEBI:30616"/>
    </ligand>
</feature>
<evidence type="ECO:0000313" key="10">
    <source>
        <dbReference type="EMBL" id="MFC4128033.1"/>
    </source>
</evidence>
<protein>
    <recommendedName>
        <fullName evidence="8">Iron-sulfur cluster carrier protein</fullName>
    </recommendedName>
</protein>
<comment type="function">
    <text evidence="8">Binds and transfers iron-sulfur (Fe-S) clusters to target apoproteins. Can hydrolyze ATP.</text>
</comment>
<comment type="similarity">
    <text evidence="1">In the N-terminal section; belongs to the MIP18 family.</text>
</comment>
<gene>
    <name evidence="10" type="ORF">ACFOW8_24205</name>
</gene>
<accession>A0ABV8LC01</accession>